<evidence type="ECO:0000256" key="1">
    <source>
        <dbReference type="SAM" id="Phobius"/>
    </source>
</evidence>
<dbReference type="EMBL" id="CP013694">
    <property type="protein sequence ID" value="ALU28905.1"/>
    <property type="molecule type" value="Genomic_DNA"/>
</dbReference>
<accession>A0A0U3FV31</accession>
<sequence length="187" mass="20983">MSKKILPLILLTIIILPLRCDILFGSTSLYSNTISYPGLPEFEIKIIQNFTYKPLDINYSIAPSGNIVLLISNNVSPLRIIYPKNLTLIINSQNSTLDIILTGNAIVSYFSQNNETNIDIVSNLQNATIIIYFTGSESEYNSSNFQQGNETTYNIESAGILNTDYTFIIVAVIGIIVFLTLRRYKNR</sequence>
<evidence type="ECO:0000313" key="3">
    <source>
        <dbReference type="EMBL" id="ALU31630.1"/>
    </source>
</evidence>
<keyword evidence="1" id="KW-0472">Membrane</keyword>
<dbReference type="AlphaFoldDB" id="A0A0U3FV31"/>
<feature type="transmembrane region" description="Helical" evidence="1">
    <location>
        <begin position="165"/>
        <end position="181"/>
    </location>
</feature>
<evidence type="ECO:0000313" key="5">
    <source>
        <dbReference type="Proteomes" id="UP000065473"/>
    </source>
</evidence>
<keyword evidence="1" id="KW-0812">Transmembrane</keyword>
<evidence type="ECO:0000313" key="2">
    <source>
        <dbReference type="EMBL" id="ALU28905.1"/>
    </source>
</evidence>
<dbReference type="RefSeq" id="WP_011277692.1">
    <property type="nucleotide sequence ID" value="NZ_BHWZ01000001.1"/>
</dbReference>
<keyword evidence="1" id="KW-1133">Transmembrane helix</keyword>
<name>A0A0U3FV31_9CREN</name>
<reference evidence="4 5" key="1">
    <citation type="submission" date="2015-12" db="EMBL/GenBank/DDBJ databases">
        <title>A stable core within a dynamic pangenome in Sulfolobus acidocaldarius.</title>
        <authorList>
            <person name="Anderson R."/>
            <person name="Kouris A."/>
            <person name="Seward C."/>
            <person name="Campbell K."/>
            <person name="Whitaker R."/>
        </authorList>
    </citation>
    <scope>NUCLEOTIDE SEQUENCE [LARGE SCALE GENOMIC DNA]</scope>
    <source>
        <strain evidence="2 5">GG12-C01-09</strain>
        <strain evidence="3 4">NG05B_CO5_07</strain>
    </source>
</reference>
<protein>
    <submittedName>
        <fullName evidence="3">Uncharacterized protein</fullName>
    </submittedName>
</protein>
<dbReference type="STRING" id="1435377.SUSAZ_03725"/>
<dbReference type="EMBL" id="CP013695">
    <property type="protein sequence ID" value="ALU31630.1"/>
    <property type="molecule type" value="Genomic_DNA"/>
</dbReference>
<proteinExistence type="predicted"/>
<dbReference type="Proteomes" id="UP000060043">
    <property type="component" value="Chromosome"/>
</dbReference>
<dbReference type="PaxDb" id="1435377-SUSAZ_03725"/>
<gene>
    <name evidence="2" type="ORF">ATY89_02295</name>
    <name evidence="3" type="ORF">ATZ20_05330</name>
</gene>
<dbReference type="GeneID" id="14551336"/>
<organism evidence="3 4">
    <name type="scientific">Sulfolobus acidocaldarius</name>
    <dbReference type="NCBI Taxonomy" id="2285"/>
    <lineage>
        <taxon>Archaea</taxon>
        <taxon>Thermoproteota</taxon>
        <taxon>Thermoprotei</taxon>
        <taxon>Sulfolobales</taxon>
        <taxon>Sulfolobaceae</taxon>
        <taxon>Sulfolobus</taxon>
    </lineage>
</organism>
<dbReference type="Proteomes" id="UP000065473">
    <property type="component" value="Chromosome"/>
</dbReference>
<evidence type="ECO:0000313" key="4">
    <source>
        <dbReference type="Proteomes" id="UP000060043"/>
    </source>
</evidence>